<protein>
    <recommendedName>
        <fullName evidence="4">DUF3307 domain-containing protein</fullName>
    </recommendedName>
</protein>
<feature type="transmembrane region" description="Helical" evidence="1">
    <location>
        <begin position="219"/>
        <end position="241"/>
    </location>
</feature>
<dbReference type="RefSeq" id="WP_165140290.1">
    <property type="nucleotide sequence ID" value="NZ_JAALLT010000002.1"/>
</dbReference>
<keyword evidence="3" id="KW-1185">Reference proteome</keyword>
<sequence length="247" mass="28246">MNYMIFLTLLNLILISRLRLLFKDGGANRKDALIMAVFPCLVLPFLQISLGWFLLLIWLAVYPWLFLLFESRAVKLNRSRMLLLMLHVVVLVILVSPLFNLQLNSLADGIEHFIIDVLLLNRVEELNFMSIQLVLFGFLLVINETNILLRYLLNVFRLKPISEKGAETDQKEYNTGRLIGILERIFVFIFVLLGQYAAIGFILAAKGVARFQDFKSRTFAEYVLIGTLLSTLLAMAVGYFVKAVLVI</sequence>
<dbReference type="EMBL" id="JAALLT010000002">
    <property type="protein sequence ID" value="NGP76179.1"/>
    <property type="molecule type" value="Genomic_DNA"/>
</dbReference>
<name>A0A6M1SMD6_9BACT</name>
<feature type="transmembrane region" description="Helical" evidence="1">
    <location>
        <begin position="81"/>
        <end position="99"/>
    </location>
</feature>
<evidence type="ECO:0000313" key="3">
    <source>
        <dbReference type="Proteomes" id="UP000473278"/>
    </source>
</evidence>
<proteinExistence type="predicted"/>
<feature type="transmembrane region" description="Helical" evidence="1">
    <location>
        <begin position="45"/>
        <end position="69"/>
    </location>
</feature>
<keyword evidence="1" id="KW-0472">Membrane</keyword>
<dbReference type="Proteomes" id="UP000473278">
    <property type="component" value="Unassembled WGS sequence"/>
</dbReference>
<reference evidence="2 3" key="1">
    <citation type="submission" date="2020-02" db="EMBL/GenBank/DDBJ databases">
        <title>Balneolaceae bacterium YR4-1, complete genome.</title>
        <authorList>
            <person name="Li Y."/>
            <person name="Wu S."/>
        </authorList>
    </citation>
    <scope>NUCLEOTIDE SEQUENCE [LARGE SCALE GENOMIC DNA]</scope>
    <source>
        <strain evidence="2 3">YR4-1</strain>
    </source>
</reference>
<evidence type="ECO:0008006" key="4">
    <source>
        <dbReference type="Google" id="ProtNLM"/>
    </source>
</evidence>
<comment type="caution">
    <text evidence="2">The sequence shown here is derived from an EMBL/GenBank/DDBJ whole genome shotgun (WGS) entry which is preliminary data.</text>
</comment>
<accession>A0A6M1SMD6</accession>
<feature type="transmembrane region" description="Helical" evidence="1">
    <location>
        <begin position="185"/>
        <end position="207"/>
    </location>
</feature>
<dbReference type="AlphaFoldDB" id="A0A6M1SMD6"/>
<keyword evidence="1" id="KW-1133">Transmembrane helix</keyword>
<keyword evidence="1" id="KW-0812">Transmembrane</keyword>
<evidence type="ECO:0000313" key="2">
    <source>
        <dbReference type="EMBL" id="NGP76179.1"/>
    </source>
</evidence>
<gene>
    <name evidence="2" type="ORF">G3570_06020</name>
</gene>
<feature type="transmembrane region" description="Helical" evidence="1">
    <location>
        <begin position="128"/>
        <end position="149"/>
    </location>
</feature>
<evidence type="ECO:0000256" key="1">
    <source>
        <dbReference type="SAM" id="Phobius"/>
    </source>
</evidence>
<organism evidence="2 3">
    <name type="scientific">Halalkalibaculum roseum</name>
    <dbReference type="NCBI Taxonomy" id="2709311"/>
    <lineage>
        <taxon>Bacteria</taxon>
        <taxon>Pseudomonadati</taxon>
        <taxon>Balneolota</taxon>
        <taxon>Balneolia</taxon>
        <taxon>Balneolales</taxon>
        <taxon>Balneolaceae</taxon>
        <taxon>Halalkalibaculum</taxon>
    </lineage>
</organism>